<dbReference type="PROSITE" id="PS00210">
    <property type="entry name" value="HEMOCYANIN_2"/>
    <property type="match status" value="1"/>
</dbReference>
<comment type="similarity">
    <text evidence="2">Belongs to the hemocyanin family.</text>
</comment>
<dbReference type="AlphaFoldDB" id="A0AAJ6ZVZ9"/>
<sequence>MLLRFILVMFLWLVLLTNVNTIPVDEFKKYSNEGDFGFDDEKFLMQIVPGNNNPSHKYDKVDEIQLSDIVDQNNEHYQLFMTYVEKGFTSKGLTFTIYDDNLKNAAVALFRLLQSVEIGELQRISAWARNNVNKDLLTYALKITAIYSDKNKLINAFEYEPPYITKPNYFINSETIRKAMQLMIDDGKFNAQEGEVNQFYKTGDVIAINTNYSGWNLASNGCHEELNYFREDIGINSYYSGIQLLHPFWMSNSELEEINPKHAEFYYYVHKQLMARYNLEKEYLKYERNKSTEKCFTDYNPYLQYDNGLPFPIRSSTLKDWNEEQARIKSIDIAIRECISRRVIFMDNGTKISMTEDNYIDLLAKILRANLDGVKSAKFIRSFFGYGGNTYPLDSYNPAPSVLHHPETSLRDPVYWYLIQNLLNYFNEFERTLEPYDISKYEYDDVKIIDARIPKITTYFSYYQLILNKGIKKIDPMKIPYAITARLKRLNHVNFDINFTVESKTESPVVVRLFLGPQCYDENCWVLFSNFFELDCFSYQLQNGINNIIWSTHERFSKFSYENYYNMEDQSNEINRYNLFKFPASLVIPKGLEIGLNLTLFVIISPKEEVFNIDMPNDYYVNYRKLMPDEFDRKPLGFPFHREGANFKPSANNYRFFNITVFHKKTNTNANGYFSKNLN</sequence>
<dbReference type="RefSeq" id="XP_013180249.1">
    <property type="nucleotide sequence ID" value="XM_013324795.1"/>
</dbReference>
<dbReference type="SUPFAM" id="SSF48050">
    <property type="entry name" value="Hemocyanin, N-terminal domain"/>
    <property type="match status" value="1"/>
</dbReference>
<keyword evidence="3" id="KW-0732">Signal</keyword>
<dbReference type="Gene3D" id="1.20.1370.10">
    <property type="entry name" value="Hemocyanin, N-terminal domain"/>
    <property type="match status" value="1"/>
</dbReference>
<name>A0AAJ6ZVZ9_PAPXU</name>
<dbReference type="Gene3D" id="1.10.1280.10">
    <property type="entry name" value="Di-copper center containing domain from catechol oxidase"/>
    <property type="match status" value="1"/>
</dbReference>
<dbReference type="GeneID" id="106126889"/>
<dbReference type="KEGG" id="pxu:106126889"/>
<evidence type="ECO:0000313" key="7">
    <source>
        <dbReference type="RefSeq" id="XP_013180249.1"/>
    </source>
</evidence>
<dbReference type="InterPro" id="IPR014756">
    <property type="entry name" value="Ig_E-set"/>
</dbReference>
<organism evidence="7">
    <name type="scientific">Papilio xuthus</name>
    <name type="common">Asian swallowtail butterfly</name>
    <dbReference type="NCBI Taxonomy" id="66420"/>
    <lineage>
        <taxon>Eukaryota</taxon>
        <taxon>Metazoa</taxon>
        <taxon>Ecdysozoa</taxon>
        <taxon>Arthropoda</taxon>
        <taxon>Hexapoda</taxon>
        <taxon>Insecta</taxon>
        <taxon>Pterygota</taxon>
        <taxon>Neoptera</taxon>
        <taxon>Endopterygota</taxon>
        <taxon>Lepidoptera</taxon>
        <taxon>Glossata</taxon>
        <taxon>Ditrysia</taxon>
        <taxon>Papilionoidea</taxon>
        <taxon>Papilionidae</taxon>
        <taxon>Papilioninae</taxon>
        <taxon>Papilio</taxon>
    </lineage>
</organism>
<dbReference type="Pfam" id="PF03723">
    <property type="entry name" value="Hemocyanin_C"/>
    <property type="match status" value="1"/>
</dbReference>
<dbReference type="Gene3D" id="2.60.40.1520">
    <property type="entry name" value="Hemocyanin, C-terminal domain"/>
    <property type="match status" value="1"/>
</dbReference>
<feature type="signal peptide" evidence="3">
    <location>
        <begin position="1"/>
        <end position="21"/>
    </location>
</feature>
<dbReference type="InterPro" id="IPR005203">
    <property type="entry name" value="Hemocyanin_C"/>
</dbReference>
<dbReference type="GO" id="GO:0045735">
    <property type="term" value="F:nutrient reservoir activity"/>
    <property type="evidence" value="ECO:0007669"/>
    <property type="project" value="UniProtKB-KW"/>
</dbReference>
<protein>
    <submittedName>
        <fullName evidence="7">Basic juvenile hormone-suppressible protein 2-like isoform X1</fullName>
    </submittedName>
</protein>
<keyword evidence="1" id="KW-0758">Storage protein</keyword>
<evidence type="ECO:0000256" key="2">
    <source>
        <dbReference type="ARBA" id="ARBA00038082"/>
    </source>
</evidence>
<gene>
    <name evidence="7" type="primary">LOC106126889</name>
</gene>
<evidence type="ECO:0000256" key="3">
    <source>
        <dbReference type="SAM" id="SignalP"/>
    </source>
</evidence>
<proteinExistence type="inferred from homology"/>
<evidence type="ECO:0000259" key="5">
    <source>
        <dbReference type="Pfam" id="PF03722"/>
    </source>
</evidence>
<dbReference type="InterPro" id="IPR013788">
    <property type="entry name" value="Hemocyanin/hexamerin"/>
</dbReference>
<dbReference type="PANTHER" id="PTHR11511">
    <property type="entry name" value="LARVAL STORAGE PROTEIN/PHENOLOXIDASE"/>
    <property type="match status" value="1"/>
</dbReference>
<evidence type="ECO:0000259" key="6">
    <source>
        <dbReference type="Pfam" id="PF03723"/>
    </source>
</evidence>
<accession>A0AAJ6ZVZ9</accession>
<feature type="domain" description="Hemocyanin N-terminal" evidence="5">
    <location>
        <begin position="42"/>
        <end position="146"/>
    </location>
</feature>
<dbReference type="SUPFAM" id="SSF48056">
    <property type="entry name" value="Di-copper centre-containing domain"/>
    <property type="match status" value="1"/>
</dbReference>
<dbReference type="InterPro" id="IPR005204">
    <property type="entry name" value="Hemocyanin_N"/>
</dbReference>
<evidence type="ECO:0000256" key="1">
    <source>
        <dbReference type="ARBA" id="ARBA00022761"/>
    </source>
</evidence>
<reference evidence="7" key="1">
    <citation type="submission" date="2025-08" db="UniProtKB">
        <authorList>
            <consortium name="RefSeq"/>
        </authorList>
    </citation>
    <scope>IDENTIFICATION</scope>
</reference>
<dbReference type="InterPro" id="IPR036697">
    <property type="entry name" value="Hemocyanin_N_sf"/>
</dbReference>
<feature type="domain" description="Hemocyanin middle" evidence="4">
    <location>
        <begin position="161"/>
        <end position="426"/>
    </location>
</feature>
<dbReference type="SUPFAM" id="SSF81296">
    <property type="entry name" value="E set domains"/>
    <property type="match status" value="1"/>
</dbReference>
<dbReference type="PANTHER" id="PTHR11511:SF5">
    <property type="entry name" value="FAT-BODY PROTEIN 1-RELATED"/>
    <property type="match status" value="1"/>
</dbReference>
<feature type="domain" description="Hemocyanin C-terminal" evidence="6">
    <location>
        <begin position="435"/>
        <end position="663"/>
    </location>
</feature>
<dbReference type="GO" id="GO:0005615">
    <property type="term" value="C:extracellular space"/>
    <property type="evidence" value="ECO:0007669"/>
    <property type="project" value="UniProtKB-ARBA"/>
</dbReference>
<dbReference type="Pfam" id="PF00372">
    <property type="entry name" value="Hemocyanin_M"/>
    <property type="match status" value="1"/>
</dbReference>
<dbReference type="Proteomes" id="UP000694872">
    <property type="component" value="Unplaced"/>
</dbReference>
<dbReference type="InterPro" id="IPR000896">
    <property type="entry name" value="Hemocyanin/hexamerin_mid_dom"/>
</dbReference>
<evidence type="ECO:0000259" key="4">
    <source>
        <dbReference type="Pfam" id="PF00372"/>
    </source>
</evidence>
<dbReference type="Pfam" id="PF03722">
    <property type="entry name" value="Hemocyanin_N"/>
    <property type="match status" value="1"/>
</dbReference>
<dbReference type="InterPro" id="IPR037020">
    <property type="entry name" value="Hemocyanin_C_sf"/>
</dbReference>
<feature type="chain" id="PRO_5042615938" evidence="3">
    <location>
        <begin position="22"/>
        <end position="679"/>
    </location>
</feature>
<dbReference type="PRINTS" id="PR00187">
    <property type="entry name" value="HAEMOCYANIN"/>
</dbReference>
<dbReference type="InterPro" id="IPR008922">
    <property type="entry name" value="Di-copper_centre_dom_sf"/>
</dbReference>